<reference evidence="1 2" key="1">
    <citation type="submission" date="2024-01" db="EMBL/GenBank/DDBJ databases">
        <title>The genomes of 5 underutilized Papilionoideae crops provide insights into root nodulation and disease resistance.</title>
        <authorList>
            <person name="Yuan L."/>
        </authorList>
    </citation>
    <scope>NUCLEOTIDE SEQUENCE [LARGE SCALE GENOMIC DNA]</scope>
    <source>
        <strain evidence="1">LY-2023</strain>
        <tissue evidence="1">Leaf</tissue>
    </source>
</reference>
<dbReference type="EMBL" id="JAYKXN010000008">
    <property type="protein sequence ID" value="KAK7263599.1"/>
    <property type="molecule type" value="Genomic_DNA"/>
</dbReference>
<organism evidence="1 2">
    <name type="scientific">Clitoria ternatea</name>
    <name type="common">Butterfly pea</name>
    <dbReference type="NCBI Taxonomy" id="43366"/>
    <lineage>
        <taxon>Eukaryota</taxon>
        <taxon>Viridiplantae</taxon>
        <taxon>Streptophyta</taxon>
        <taxon>Embryophyta</taxon>
        <taxon>Tracheophyta</taxon>
        <taxon>Spermatophyta</taxon>
        <taxon>Magnoliopsida</taxon>
        <taxon>eudicotyledons</taxon>
        <taxon>Gunneridae</taxon>
        <taxon>Pentapetalae</taxon>
        <taxon>rosids</taxon>
        <taxon>fabids</taxon>
        <taxon>Fabales</taxon>
        <taxon>Fabaceae</taxon>
        <taxon>Papilionoideae</taxon>
        <taxon>50 kb inversion clade</taxon>
        <taxon>NPAAA clade</taxon>
        <taxon>indigoferoid/millettioid clade</taxon>
        <taxon>Phaseoleae</taxon>
        <taxon>Clitoria</taxon>
    </lineage>
</organism>
<dbReference type="Proteomes" id="UP001359559">
    <property type="component" value="Unassembled WGS sequence"/>
</dbReference>
<name>A0AAN9EV22_CLITE</name>
<dbReference type="AlphaFoldDB" id="A0AAN9EV22"/>
<evidence type="ECO:0000313" key="1">
    <source>
        <dbReference type="EMBL" id="KAK7263599.1"/>
    </source>
</evidence>
<gene>
    <name evidence="1" type="ORF">RJT34_31191</name>
</gene>
<protein>
    <submittedName>
        <fullName evidence="1">Uncharacterized protein</fullName>
    </submittedName>
</protein>
<comment type="caution">
    <text evidence="1">The sequence shown here is derived from an EMBL/GenBank/DDBJ whole genome shotgun (WGS) entry which is preliminary data.</text>
</comment>
<accession>A0AAN9EV22</accession>
<sequence>MIFPFESCVNFPSSALEPSFNSTFPSCEATWVRVSLGIELAPCLVLVLSPIPERVAKYFLVGIIQMGLYGTNRDYSEDTKFV</sequence>
<evidence type="ECO:0000313" key="2">
    <source>
        <dbReference type="Proteomes" id="UP001359559"/>
    </source>
</evidence>
<keyword evidence="2" id="KW-1185">Reference proteome</keyword>
<proteinExistence type="predicted"/>